<accession>A0A3L8P8J8</accession>
<dbReference type="EMBL" id="RDBE01000001">
    <property type="protein sequence ID" value="RLV50818.1"/>
    <property type="molecule type" value="Genomic_DNA"/>
</dbReference>
<keyword evidence="4" id="KW-1185">Reference proteome</keyword>
<evidence type="ECO:0000313" key="4">
    <source>
        <dbReference type="Proteomes" id="UP000281708"/>
    </source>
</evidence>
<gene>
    <name evidence="3" type="ORF">D9V37_02350</name>
</gene>
<dbReference type="AlphaFoldDB" id="A0A3L8P8J8"/>
<evidence type="ECO:0000256" key="1">
    <source>
        <dbReference type="SAM" id="MobiDB-lite"/>
    </source>
</evidence>
<name>A0A3L8P8J8_9ACTN</name>
<reference evidence="3 4" key="1">
    <citation type="submission" date="2018-10" db="EMBL/GenBank/DDBJ databases">
        <title>Marmoricola sp. 4Q3S-7 whole genome shotgun sequence.</title>
        <authorList>
            <person name="Li F."/>
        </authorList>
    </citation>
    <scope>NUCLEOTIDE SEQUENCE [LARGE SCALE GENOMIC DNA]</scope>
    <source>
        <strain evidence="3 4">4Q3S-7</strain>
    </source>
</reference>
<proteinExistence type="predicted"/>
<sequence length="171" mass="17432">MTVLVLLLAGCGGSPSATRSVTPSTTASATTSAPAPSASSSSSSPGTPTPSPSAGDLRTTTTSSQAAVPSGGPTEAKDFPVPPGVKVKAPAPQARSWQFDITTKDTAQVLAFYRKALAAQGYRVENDVTTQVGDEKVHYDIAFHGPAEGYVVADPSQDDVFVVVQSLPVGR</sequence>
<comment type="caution">
    <text evidence="3">The sequence shown here is derived from an EMBL/GenBank/DDBJ whole genome shotgun (WGS) entry which is preliminary data.</text>
</comment>
<dbReference type="Proteomes" id="UP000281708">
    <property type="component" value="Unassembled WGS sequence"/>
</dbReference>
<feature type="compositionally biased region" description="Low complexity" evidence="1">
    <location>
        <begin position="14"/>
        <end position="46"/>
    </location>
</feature>
<evidence type="ECO:0000313" key="3">
    <source>
        <dbReference type="EMBL" id="RLV50818.1"/>
    </source>
</evidence>
<feature type="compositionally biased region" description="Polar residues" evidence="1">
    <location>
        <begin position="58"/>
        <end position="67"/>
    </location>
</feature>
<feature type="region of interest" description="Disordered" evidence="1">
    <location>
        <begin position="10"/>
        <end position="93"/>
    </location>
</feature>
<evidence type="ECO:0000256" key="2">
    <source>
        <dbReference type="SAM" id="SignalP"/>
    </source>
</evidence>
<organism evidence="3 4">
    <name type="scientific">Nocardioides mangrovicus</name>
    <dbReference type="NCBI Taxonomy" id="2478913"/>
    <lineage>
        <taxon>Bacteria</taxon>
        <taxon>Bacillati</taxon>
        <taxon>Actinomycetota</taxon>
        <taxon>Actinomycetes</taxon>
        <taxon>Propionibacteriales</taxon>
        <taxon>Nocardioidaceae</taxon>
        <taxon>Nocardioides</taxon>
    </lineage>
</organism>
<keyword evidence="2" id="KW-0732">Signal</keyword>
<feature type="chain" id="PRO_5039612817" evidence="2">
    <location>
        <begin position="20"/>
        <end position="171"/>
    </location>
</feature>
<feature type="signal peptide" evidence="2">
    <location>
        <begin position="1"/>
        <end position="19"/>
    </location>
</feature>
<protein>
    <submittedName>
        <fullName evidence="3">Uncharacterized protein</fullName>
    </submittedName>
</protein>